<dbReference type="EMBL" id="MZ475896">
    <property type="protein sequence ID" value="QYW04948.1"/>
    <property type="molecule type" value="Genomic_DNA"/>
</dbReference>
<evidence type="ECO:0000256" key="1">
    <source>
        <dbReference type="SAM" id="Phobius"/>
    </source>
</evidence>
<feature type="transmembrane region" description="Helical" evidence="1">
    <location>
        <begin position="12"/>
        <end position="31"/>
    </location>
</feature>
<proteinExistence type="predicted"/>
<gene>
    <name evidence="2" type="ORF">pEaSNUABM7_00280</name>
</gene>
<accession>A0AAE8BP82</accession>
<reference evidence="2" key="1">
    <citation type="submission" date="2021-06" db="EMBL/GenBank/DDBJ databases">
        <title>Complete genome sequence of Erwinia phage pEa_SNUABM_7.</title>
        <authorList>
            <person name="Kim S.G."/>
            <person name="Park S.C."/>
        </authorList>
    </citation>
    <scope>NUCLEOTIDE SEQUENCE</scope>
</reference>
<keyword evidence="1" id="KW-1133">Transmembrane helix</keyword>
<sequence>MINNYCPFRAVMYHASIILLAICSGVVLAHAHF</sequence>
<keyword evidence="1" id="KW-0812">Transmembrane</keyword>
<name>A0AAE8BP82_9CAUD</name>
<keyword evidence="3" id="KW-1185">Reference proteome</keyword>
<protein>
    <submittedName>
        <fullName evidence="2">Uncharacterized protein</fullName>
    </submittedName>
</protein>
<evidence type="ECO:0000313" key="2">
    <source>
        <dbReference type="EMBL" id="QYW04948.1"/>
    </source>
</evidence>
<evidence type="ECO:0000313" key="3">
    <source>
        <dbReference type="Proteomes" id="UP000827609"/>
    </source>
</evidence>
<dbReference type="Proteomes" id="UP000827609">
    <property type="component" value="Segment"/>
</dbReference>
<keyword evidence="1" id="KW-0472">Membrane</keyword>
<organism evidence="2 3">
    <name type="scientific">Erwinia phage pEa_SNUABM_7</name>
    <dbReference type="NCBI Taxonomy" id="2866695"/>
    <lineage>
        <taxon>Viruses</taxon>
        <taxon>Duplodnaviria</taxon>
        <taxon>Heunggongvirae</taxon>
        <taxon>Uroviricota</taxon>
        <taxon>Caudoviricetes</taxon>
        <taxon>Snuvirus</taxon>
        <taxon>Snuvirus SNUABM7</taxon>
    </lineage>
</organism>